<evidence type="ECO:0000313" key="2">
    <source>
        <dbReference type="Proteomes" id="UP000287547"/>
    </source>
</evidence>
<sequence length="172" mass="19034">MELAALEDDTFLVRLVPARAHQPADRAAVLPDRTRPGTDGSMSKLWALWVHGLGRWTTGDRQQADWLTREALRTGRPLNDHWGTAHCLEILAWIAAAERNAERAARLLGAAARLWRSTGTSPSELRHLAPAHTLCQQRTRQALGDHTFTVLFGEGTTLTSEQAIAYALSHET</sequence>
<accession>A0A428Y2F0</accession>
<comment type="caution">
    <text evidence="1">The sequence shown here is derived from an EMBL/GenBank/DDBJ whole genome shotgun (WGS) entry which is preliminary data.</text>
</comment>
<dbReference type="AlphaFoldDB" id="A0A428Y2F0"/>
<gene>
    <name evidence="1" type="ORF">DMH04_53850</name>
</gene>
<organism evidence="1 2">
    <name type="scientific">Kibdelosporangium aridum</name>
    <dbReference type="NCBI Taxonomy" id="2030"/>
    <lineage>
        <taxon>Bacteria</taxon>
        <taxon>Bacillati</taxon>
        <taxon>Actinomycetota</taxon>
        <taxon>Actinomycetes</taxon>
        <taxon>Pseudonocardiales</taxon>
        <taxon>Pseudonocardiaceae</taxon>
        <taxon>Kibdelosporangium</taxon>
    </lineage>
</organism>
<evidence type="ECO:0008006" key="3">
    <source>
        <dbReference type="Google" id="ProtNLM"/>
    </source>
</evidence>
<dbReference type="EMBL" id="QHKI01000113">
    <property type="protein sequence ID" value="RSM61745.1"/>
    <property type="molecule type" value="Genomic_DNA"/>
</dbReference>
<protein>
    <recommendedName>
        <fullName evidence="3">LuxR family transcriptional regulator</fullName>
    </recommendedName>
</protein>
<dbReference type="Proteomes" id="UP000287547">
    <property type="component" value="Unassembled WGS sequence"/>
</dbReference>
<reference evidence="1 2" key="1">
    <citation type="submission" date="2018-05" db="EMBL/GenBank/DDBJ databases">
        <title>Evolution of GPA BGCs.</title>
        <authorList>
            <person name="Waglechner N."/>
            <person name="Wright G.D."/>
        </authorList>
    </citation>
    <scope>NUCLEOTIDE SEQUENCE [LARGE SCALE GENOMIC DNA]</scope>
    <source>
        <strain evidence="1 2">A82846</strain>
    </source>
</reference>
<name>A0A428Y2F0_KIBAR</name>
<proteinExistence type="predicted"/>
<evidence type="ECO:0000313" key="1">
    <source>
        <dbReference type="EMBL" id="RSM61745.1"/>
    </source>
</evidence>